<dbReference type="STRING" id="764103.G7EAM0"/>
<evidence type="ECO:0000256" key="1">
    <source>
        <dbReference type="ARBA" id="ARBA00005869"/>
    </source>
</evidence>
<feature type="domain" description="Proline dehydrogenase" evidence="6">
    <location>
        <begin position="186"/>
        <end position="580"/>
    </location>
</feature>
<dbReference type="GO" id="GO:0005739">
    <property type="term" value="C:mitochondrion"/>
    <property type="evidence" value="ECO:0007669"/>
    <property type="project" value="TreeGrafter"/>
</dbReference>
<evidence type="ECO:0000313" key="8">
    <source>
        <dbReference type="Proteomes" id="UP000009131"/>
    </source>
</evidence>
<dbReference type="EC" id="1.5.5.2" evidence="2 5"/>
<name>G7EAM0_MIXOS</name>
<keyword evidence="5" id="KW-0285">Flavoprotein</keyword>
<dbReference type="InterPro" id="IPR002872">
    <property type="entry name" value="Proline_DH_dom"/>
</dbReference>
<dbReference type="PANTHER" id="PTHR13914">
    <property type="entry name" value="PROLINE OXIDASE"/>
    <property type="match status" value="1"/>
</dbReference>
<accession>G7EAM0</accession>
<reference evidence="7 8" key="1">
    <citation type="journal article" date="2011" name="J. Gen. Appl. Microbiol.">
        <title>Draft genome sequencing of the enigmatic basidiomycete Mixia osmundae.</title>
        <authorList>
            <person name="Nishida H."/>
            <person name="Nagatsuka Y."/>
            <person name="Sugiyama J."/>
        </authorList>
    </citation>
    <scope>NUCLEOTIDE SEQUENCE [LARGE SCALE GENOMIC DNA]</scope>
    <source>
        <strain evidence="8">CBS 9802 / IAM 14324 / JCM 22182 / KY 12970</strain>
    </source>
</reference>
<evidence type="ECO:0000313" key="7">
    <source>
        <dbReference type="EMBL" id="GAA99880.1"/>
    </source>
</evidence>
<evidence type="ECO:0000256" key="4">
    <source>
        <dbReference type="ARBA" id="ARBA00023062"/>
    </source>
</evidence>
<reference evidence="7 8" key="2">
    <citation type="journal article" date="2012" name="Open Biol.">
        <title>Characteristics of nucleosomes and linker DNA regions on the genome of the basidiomycete Mixia osmundae revealed by mono- and dinucleosome mapping.</title>
        <authorList>
            <person name="Nishida H."/>
            <person name="Kondo S."/>
            <person name="Matsumoto T."/>
            <person name="Suzuki Y."/>
            <person name="Yoshikawa H."/>
            <person name="Taylor T.D."/>
            <person name="Sugiyama J."/>
        </authorList>
    </citation>
    <scope>NUCLEOTIDE SEQUENCE [LARGE SCALE GENOMIC DNA]</scope>
    <source>
        <strain evidence="8">CBS 9802 / IAM 14324 / JCM 22182 / KY 12970</strain>
    </source>
</reference>
<evidence type="ECO:0000256" key="3">
    <source>
        <dbReference type="ARBA" id="ARBA00023002"/>
    </source>
</evidence>
<dbReference type="Gene3D" id="3.20.20.220">
    <property type="match status" value="1"/>
</dbReference>
<comment type="catalytic activity">
    <reaction evidence="5">
        <text>L-proline + a quinone = (S)-1-pyrroline-5-carboxylate + a quinol + H(+)</text>
        <dbReference type="Rhea" id="RHEA:23784"/>
        <dbReference type="ChEBI" id="CHEBI:15378"/>
        <dbReference type="ChEBI" id="CHEBI:17388"/>
        <dbReference type="ChEBI" id="CHEBI:24646"/>
        <dbReference type="ChEBI" id="CHEBI:60039"/>
        <dbReference type="ChEBI" id="CHEBI:132124"/>
        <dbReference type="EC" id="1.5.5.2"/>
    </reaction>
</comment>
<keyword evidence="4 5" id="KW-0642">Proline metabolism</keyword>
<evidence type="ECO:0000256" key="5">
    <source>
        <dbReference type="RuleBase" id="RU364054"/>
    </source>
</evidence>
<comment type="similarity">
    <text evidence="1 5">Belongs to the proline oxidase family.</text>
</comment>
<dbReference type="Pfam" id="PF01619">
    <property type="entry name" value="Pro_dh"/>
    <property type="match status" value="1"/>
</dbReference>
<dbReference type="AlphaFoldDB" id="G7EAM0"/>
<organism evidence="7 8">
    <name type="scientific">Mixia osmundae (strain CBS 9802 / IAM 14324 / JCM 22182 / KY 12970)</name>
    <dbReference type="NCBI Taxonomy" id="764103"/>
    <lineage>
        <taxon>Eukaryota</taxon>
        <taxon>Fungi</taxon>
        <taxon>Dikarya</taxon>
        <taxon>Basidiomycota</taxon>
        <taxon>Pucciniomycotina</taxon>
        <taxon>Mixiomycetes</taxon>
        <taxon>Mixiales</taxon>
        <taxon>Mixiaceae</taxon>
        <taxon>Mixia</taxon>
    </lineage>
</organism>
<comment type="function">
    <text evidence="5">Converts proline to delta-1-pyrroline-5-carboxylate.</text>
</comment>
<keyword evidence="8" id="KW-1185">Reference proteome</keyword>
<dbReference type="InterPro" id="IPR015659">
    <property type="entry name" value="Proline_oxidase"/>
</dbReference>
<keyword evidence="5" id="KW-0274">FAD</keyword>
<dbReference type="GO" id="GO:0004657">
    <property type="term" value="F:proline dehydrogenase activity"/>
    <property type="evidence" value="ECO:0007669"/>
    <property type="project" value="UniProtKB-EC"/>
</dbReference>
<evidence type="ECO:0000259" key="6">
    <source>
        <dbReference type="Pfam" id="PF01619"/>
    </source>
</evidence>
<sequence length="608" mass="66371">MLLARALALQRVPHRVSAAQEAFFVVPKPCRYTSTAQAGTRQQWRASGSRATRIAAFSLLATGATIYYLRHQDLRIREHQELAVARSAAISDPLDVLNPAEMAKGKHLRAMPLPVLLRSYLVYALSSSGFIVEQSPKIISALETVRDTVPLVGPLVWSTFAGVMRNTFFAHYVGGETVPGCFGLMDELEKEGCSAMLNYSVEKDASTAAQSGIIDENVEEIHRAIVASGHAGRARSTWVAIKITGLVHNPGLIQRASEALASSTAYQRGQLAVSADTLFPAGPALSEQDHVDLDSLLEGLRKACSQAKALGVRVAIDSEQSWYHPAIDHIHDLLAIEFNRVEAPPDLRKPGFLARWIWGDRIPLTPSSVPPTVFNTFQCYRKDTEERLSISLARSVQLNHSLGVKLVRGAYADTERARALAAGLKTSPVWDSKPETDACYDRCAAICVERVDHDLNTARGQWSPGIGILIATHNATSVKRMLTDLRARKLIMNAGARLDVSEEVRGRICFAQLLGMSDALTFALSQLFSGSETVPSYNTATSISPYPVSPLPIVAKYIPYGPLDRALPYLIRRAQENRSVLTGADGSGRGGASDERRLIGAEIRRRFL</sequence>
<dbReference type="SUPFAM" id="SSF51730">
    <property type="entry name" value="FAD-linked oxidoreductase"/>
    <property type="match status" value="1"/>
</dbReference>
<dbReference type="HOGENOM" id="CLU_018202_1_1_1"/>
<dbReference type="InterPro" id="IPR029041">
    <property type="entry name" value="FAD-linked_oxidoreductase-like"/>
</dbReference>
<protein>
    <recommendedName>
        <fullName evidence="2 5">Proline dehydrogenase</fullName>
        <ecNumber evidence="2 5">1.5.5.2</ecNumber>
    </recommendedName>
</protein>
<keyword evidence="3 5" id="KW-0560">Oxidoreductase</keyword>
<dbReference type="InParanoid" id="G7EAM0"/>
<comment type="cofactor">
    <cofactor evidence="5">
        <name>FAD</name>
        <dbReference type="ChEBI" id="CHEBI:57692"/>
    </cofactor>
</comment>
<dbReference type="Proteomes" id="UP000009131">
    <property type="component" value="Unassembled WGS sequence"/>
</dbReference>
<proteinExistence type="inferred from homology"/>
<dbReference type="PANTHER" id="PTHR13914:SF0">
    <property type="entry name" value="PROLINE DEHYDROGENASE 1, MITOCHONDRIAL"/>
    <property type="match status" value="1"/>
</dbReference>
<dbReference type="GO" id="GO:0010133">
    <property type="term" value="P:L-proline catabolic process to L-glutamate"/>
    <property type="evidence" value="ECO:0007669"/>
    <property type="project" value="TreeGrafter"/>
</dbReference>
<dbReference type="eggNOG" id="KOG0186">
    <property type="taxonomic scope" value="Eukaryota"/>
</dbReference>
<dbReference type="EMBL" id="BABT02000241">
    <property type="protein sequence ID" value="GAA99880.1"/>
    <property type="molecule type" value="Genomic_DNA"/>
</dbReference>
<dbReference type="OrthoDB" id="5464at2759"/>
<evidence type="ECO:0000256" key="2">
    <source>
        <dbReference type="ARBA" id="ARBA00012695"/>
    </source>
</evidence>
<comment type="caution">
    <text evidence="7">The sequence shown here is derived from an EMBL/GenBank/DDBJ whole genome shotgun (WGS) entry which is preliminary data.</text>
</comment>
<dbReference type="FunCoup" id="G7EAM0">
    <property type="interactions" value="226"/>
</dbReference>
<gene>
    <name evidence="7" type="primary">Mo06583</name>
    <name evidence="7" type="ORF">E5Q_06583</name>
</gene>
<dbReference type="GO" id="GO:0071949">
    <property type="term" value="F:FAD binding"/>
    <property type="evidence" value="ECO:0007669"/>
    <property type="project" value="TreeGrafter"/>
</dbReference>